<keyword evidence="1" id="KW-0812">Transmembrane</keyword>
<feature type="transmembrane region" description="Helical" evidence="1">
    <location>
        <begin position="20"/>
        <end position="42"/>
    </location>
</feature>
<organism evidence="2 3">
    <name type="scientific">Actinoplanes nipponensis</name>
    <dbReference type="NCBI Taxonomy" id="135950"/>
    <lineage>
        <taxon>Bacteria</taxon>
        <taxon>Bacillati</taxon>
        <taxon>Actinomycetota</taxon>
        <taxon>Actinomycetes</taxon>
        <taxon>Micromonosporales</taxon>
        <taxon>Micromonosporaceae</taxon>
        <taxon>Actinoplanes</taxon>
    </lineage>
</organism>
<name>A0A919JHY6_9ACTN</name>
<dbReference type="RefSeq" id="WP_203764443.1">
    <property type="nucleotide sequence ID" value="NZ_BAAAYJ010000103.1"/>
</dbReference>
<gene>
    <name evidence="2" type="ORF">Ani05nite_06580</name>
</gene>
<dbReference type="EMBL" id="BOMQ01000008">
    <property type="protein sequence ID" value="GIE47124.1"/>
    <property type="molecule type" value="Genomic_DNA"/>
</dbReference>
<keyword evidence="1" id="KW-0472">Membrane</keyword>
<evidence type="ECO:0000256" key="1">
    <source>
        <dbReference type="SAM" id="Phobius"/>
    </source>
</evidence>
<dbReference type="Proteomes" id="UP000647172">
    <property type="component" value="Unassembled WGS sequence"/>
</dbReference>
<dbReference type="AlphaFoldDB" id="A0A919JHY6"/>
<sequence length="99" mass="10939">MTRTEALPERSTRRLVVTGAVLEVTALALGIAGLVTWTVAATSRTQQRLARMEIPPSELARRHWARARAATSAGLVAWRDLPVGSRVDGVRREKEKSRH</sequence>
<protein>
    <submittedName>
        <fullName evidence="2">Uncharacterized protein</fullName>
    </submittedName>
</protein>
<proteinExistence type="predicted"/>
<evidence type="ECO:0000313" key="2">
    <source>
        <dbReference type="EMBL" id="GIE47124.1"/>
    </source>
</evidence>
<comment type="caution">
    <text evidence="2">The sequence shown here is derived from an EMBL/GenBank/DDBJ whole genome shotgun (WGS) entry which is preliminary data.</text>
</comment>
<accession>A0A919JHY6</accession>
<reference evidence="2" key="1">
    <citation type="submission" date="2021-01" db="EMBL/GenBank/DDBJ databases">
        <title>Whole genome shotgun sequence of Actinoplanes nipponensis NBRC 14063.</title>
        <authorList>
            <person name="Komaki H."/>
            <person name="Tamura T."/>
        </authorList>
    </citation>
    <scope>NUCLEOTIDE SEQUENCE</scope>
    <source>
        <strain evidence="2">NBRC 14063</strain>
    </source>
</reference>
<keyword evidence="1" id="KW-1133">Transmembrane helix</keyword>
<evidence type="ECO:0000313" key="3">
    <source>
        <dbReference type="Proteomes" id="UP000647172"/>
    </source>
</evidence>
<keyword evidence="3" id="KW-1185">Reference proteome</keyword>